<reference evidence="2 3" key="1">
    <citation type="journal article" date="2019" name="Int. J. Syst. Evol. Microbiol.">
        <title>The Global Catalogue of Microorganisms (GCM) 10K type strain sequencing project: providing services to taxonomists for standard genome sequencing and annotation.</title>
        <authorList>
            <consortium name="The Broad Institute Genomics Platform"/>
            <consortium name="The Broad Institute Genome Sequencing Center for Infectious Disease"/>
            <person name="Wu L."/>
            <person name="Ma J."/>
        </authorList>
    </citation>
    <scope>NUCLEOTIDE SEQUENCE [LARGE SCALE GENOMIC DNA]</scope>
    <source>
        <strain evidence="2 3">JCM 10425</strain>
    </source>
</reference>
<protein>
    <recommendedName>
        <fullName evidence="4">Lipoprotein</fullName>
    </recommendedName>
</protein>
<evidence type="ECO:0000313" key="3">
    <source>
        <dbReference type="Proteomes" id="UP001500967"/>
    </source>
</evidence>
<evidence type="ECO:0008006" key="4">
    <source>
        <dbReference type="Google" id="ProtNLM"/>
    </source>
</evidence>
<dbReference type="EMBL" id="BAAAGX010000032">
    <property type="protein sequence ID" value="GAA0273496.1"/>
    <property type="molecule type" value="Genomic_DNA"/>
</dbReference>
<gene>
    <name evidence="2" type="ORF">GCM10009539_71120</name>
</gene>
<dbReference type="PROSITE" id="PS51257">
    <property type="entry name" value="PROKAR_LIPOPROTEIN"/>
    <property type="match status" value="1"/>
</dbReference>
<sequence>MRYRGSVLFASLTIGALALTGCSPIDGKMVTYDSVANHLRTAASSLESAPGVRVTGTVEDAKGQNVSIDVRLNGAGDGAGKVKRNGTVGDVLVVDSTTYVRARAPWWGTDNRAETYDLAWVAVDDDTIGLDLSGKLRPKPLGELLDSGFGSLQLDGMPTPSEVNGVQARRVEADAGSAWVTVTKPYQIVRVEGDLITGGERKSALNIALTPNQATAEISRDVALTLPALRAGSFDSYRSLKFDGPLKSTCTAQNCIVTGKILNSSDDSPVTAVLNGKVTGGRKVLGRCRSGPAPVAAAGAAMVSCRIISKAWQSFYATATAPGAGSSTTSYQVSANASAVAPAPEAVACLPGAVGCDNPKMTESEVTATLDASGPGWYERTPSDRDLSEWREMIRAAAASTERVPWSADGKPTVAYLGTAKGRPFVAQFDRGNGDLVAAYGPEEAETAAIRAAIAGQTPTR</sequence>
<proteinExistence type="predicted"/>
<keyword evidence="1" id="KW-0732">Signal</keyword>
<dbReference type="RefSeq" id="WP_344653341.1">
    <property type="nucleotide sequence ID" value="NZ_BAAAGX010000032.1"/>
</dbReference>
<comment type="caution">
    <text evidence="2">The sequence shown here is derived from an EMBL/GenBank/DDBJ whole genome shotgun (WGS) entry which is preliminary data.</text>
</comment>
<organism evidence="2 3">
    <name type="scientific">Cryptosporangium japonicum</name>
    <dbReference type="NCBI Taxonomy" id="80872"/>
    <lineage>
        <taxon>Bacteria</taxon>
        <taxon>Bacillati</taxon>
        <taxon>Actinomycetota</taxon>
        <taxon>Actinomycetes</taxon>
        <taxon>Cryptosporangiales</taxon>
        <taxon>Cryptosporangiaceae</taxon>
        <taxon>Cryptosporangium</taxon>
    </lineage>
</organism>
<evidence type="ECO:0000256" key="1">
    <source>
        <dbReference type="SAM" id="SignalP"/>
    </source>
</evidence>
<feature type="chain" id="PRO_5046181638" description="Lipoprotein" evidence="1">
    <location>
        <begin position="19"/>
        <end position="461"/>
    </location>
</feature>
<keyword evidence="3" id="KW-1185">Reference proteome</keyword>
<accession>A0ABN0V3G1</accession>
<name>A0ABN0V3G1_9ACTN</name>
<evidence type="ECO:0000313" key="2">
    <source>
        <dbReference type="EMBL" id="GAA0273496.1"/>
    </source>
</evidence>
<feature type="signal peptide" evidence="1">
    <location>
        <begin position="1"/>
        <end position="18"/>
    </location>
</feature>
<dbReference type="Proteomes" id="UP001500967">
    <property type="component" value="Unassembled WGS sequence"/>
</dbReference>